<keyword evidence="3" id="KW-1185">Reference proteome</keyword>
<reference evidence="3" key="1">
    <citation type="submission" date="2017-09" db="EMBL/GenBank/DDBJ databases">
        <authorList>
            <person name="Varghese N."/>
            <person name="Submissions S."/>
        </authorList>
    </citation>
    <scope>NUCLEOTIDE SEQUENCE [LARGE SCALE GENOMIC DNA]</scope>
    <source>
        <strain evidence="3">DSM 25885</strain>
    </source>
</reference>
<gene>
    <name evidence="2" type="ORF">SAMN06265377_3279</name>
</gene>
<evidence type="ECO:0000256" key="1">
    <source>
        <dbReference type="SAM" id="MobiDB-lite"/>
    </source>
</evidence>
<accession>A0A285MW59</accession>
<dbReference type="EMBL" id="OBEH01000005">
    <property type="protein sequence ID" value="SNZ01440.1"/>
    <property type="molecule type" value="Genomic_DNA"/>
</dbReference>
<protein>
    <submittedName>
        <fullName evidence="2">Uncharacterized protein</fullName>
    </submittedName>
</protein>
<organism evidence="2 3">
    <name type="scientific">Flagellimonas pacifica</name>
    <dbReference type="NCBI Taxonomy" id="1247520"/>
    <lineage>
        <taxon>Bacteria</taxon>
        <taxon>Pseudomonadati</taxon>
        <taxon>Bacteroidota</taxon>
        <taxon>Flavobacteriia</taxon>
        <taxon>Flavobacteriales</taxon>
        <taxon>Flavobacteriaceae</taxon>
        <taxon>Flagellimonas</taxon>
    </lineage>
</organism>
<dbReference type="AlphaFoldDB" id="A0A285MW59"/>
<name>A0A285MW59_9FLAO</name>
<dbReference type="Proteomes" id="UP000219048">
    <property type="component" value="Unassembled WGS sequence"/>
</dbReference>
<evidence type="ECO:0000313" key="2">
    <source>
        <dbReference type="EMBL" id="SNZ01440.1"/>
    </source>
</evidence>
<dbReference type="OrthoDB" id="1171368at2"/>
<evidence type="ECO:0000313" key="3">
    <source>
        <dbReference type="Proteomes" id="UP000219048"/>
    </source>
</evidence>
<dbReference type="RefSeq" id="WP_097046887.1">
    <property type="nucleotide sequence ID" value="NZ_OBEH01000005.1"/>
</dbReference>
<feature type="region of interest" description="Disordered" evidence="1">
    <location>
        <begin position="1"/>
        <end position="41"/>
    </location>
</feature>
<sequence>MHTQGKTNTIKRTKGVPRPTFQGRTTVPIQKRDAKTQTAPSKGLSLSDVTIAPMLAHPVLGEKKLDLRELAQLMVEATRYFSGNIDHWRFLPSDSYDDLILRCANRLRDRGGIDHMDILQADGYLRLVAKRYIGNRGTVHCIPLRPILPLRWKNPALFHILFSFVKELPYIGMFQTTESRIDWIWEFLFEEETYHKKQGKAFSKDHSVKFFSRYESLFDGYAIRDWKTLLERYSPRKPLHRKIKRLLLKANTIDFQKPFCLSVRDAHQSMFEHWESFLIVDDPDSEFTRAYIEMLNECSNEYDITSAFQHTVVEQGNIQPFREGVSYQLNRLEEFLSELNELLRQL</sequence>
<proteinExistence type="predicted"/>